<proteinExistence type="predicted"/>
<dbReference type="WBParaSite" id="TTAC_0000820101-mRNA-1">
    <property type="protein sequence ID" value="TTAC_0000820101-mRNA-1"/>
    <property type="gene ID" value="TTAC_0000820101"/>
</dbReference>
<dbReference type="Proteomes" id="UP000274429">
    <property type="component" value="Unassembled WGS sequence"/>
</dbReference>
<evidence type="ECO:0000313" key="4">
    <source>
        <dbReference type="WBParaSite" id="TTAC_0000820101-mRNA-1"/>
    </source>
</evidence>
<sequence length="93" mass="10345">MKYIEIVDHSLCGDSGSSQQYGGSDLPSSTATCTEMIVARESPTLSSTVRAWVYTHTEGAEVCVRRLTTTRRAPTQRREPRSLRNLKRSAPPF</sequence>
<gene>
    <name evidence="2" type="ORF">TTAC_LOCUS8186</name>
</gene>
<name>A0A0R3X479_HYDTA</name>
<evidence type="ECO:0000256" key="1">
    <source>
        <dbReference type="SAM" id="MobiDB-lite"/>
    </source>
</evidence>
<dbReference type="EMBL" id="UYWX01020460">
    <property type="protein sequence ID" value="VDM32697.1"/>
    <property type="molecule type" value="Genomic_DNA"/>
</dbReference>
<dbReference type="AlphaFoldDB" id="A0A0R3X479"/>
<dbReference type="OrthoDB" id="10548018at2759"/>
<evidence type="ECO:0000313" key="3">
    <source>
        <dbReference type="Proteomes" id="UP000274429"/>
    </source>
</evidence>
<protein>
    <submittedName>
        <fullName evidence="2 4">Uncharacterized protein</fullName>
    </submittedName>
</protein>
<evidence type="ECO:0000313" key="2">
    <source>
        <dbReference type="EMBL" id="VDM32697.1"/>
    </source>
</evidence>
<reference evidence="2 3" key="2">
    <citation type="submission" date="2018-11" db="EMBL/GenBank/DDBJ databases">
        <authorList>
            <consortium name="Pathogen Informatics"/>
        </authorList>
    </citation>
    <scope>NUCLEOTIDE SEQUENCE [LARGE SCALE GENOMIC DNA]</scope>
</reference>
<feature type="region of interest" description="Disordered" evidence="1">
    <location>
        <begin position="68"/>
        <end position="93"/>
    </location>
</feature>
<reference evidence="4" key="1">
    <citation type="submission" date="2017-02" db="UniProtKB">
        <authorList>
            <consortium name="WormBaseParasite"/>
        </authorList>
    </citation>
    <scope>IDENTIFICATION</scope>
</reference>
<accession>A0A0R3X479</accession>
<keyword evidence="3" id="KW-1185">Reference proteome</keyword>
<organism evidence="4">
    <name type="scientific">Hydatigena taeniaeformis</name>
    <name type="common">Feline tapeworm</name>
    <name type="synonym">Taenia taeniaeformis</name>
    <dbReference type="NCBI Taxonomy" id="6205"/>
    <lineage>
        <taxon>Eukaryota</taxon>
        <taxon>Metazoa</taxon>
        <taxon>Spiralia</taxon>
        <taxon>Lophotrochozoa</taxon>
        <taxon>Platyhelminthes</taxon>
        <taxon>Cestoda</taxon>
        <taxon>Eucestoda</taxon>
        <taxon>Cyclophyllidea</taxon>
        <taxon>Taeniidae</taxon>
        <taxon>Hydatigera</taxon>
    </lineage>
</organism>